<feature type="compositionally biased region" description="Basic and acidic residues" evidence="1">
    <location>
        <begin position="87"/>
        <end position="101"/>
    </location>
</feature>
<evidence type="ECO:0000313" key="2">
    <source>
        <dbReference type="EMBL" id="RKO24499.1"/>
    </source>
</evidence>
<evidence type="ECO:0000313" key="3">
    <source>
        <dbReference type="Proteomes" id="UP000273159"/>
    </source>
</evidence>
<proteinExistence type="predicted"/>
<comment type="caution">
    <text evidence="2">The sequence shown here is derived from an EMBL/GenBank/DDBJ whole genome shotgun (WGS) entry which is preliminary data.</text>
</comment>
<dbReference type="Proteomes" id="UP000273159">
    <property type="component" value="Unassembled WGS sequence"/>
</dbReference>
<gene>
    <name evidence="2" type="ORF">D7Z96_08700</name>
</gene>
<accession>A0A3B0FXI4</accession>
<organism evidence="2 3">
    <name type="scientific">Pseudarthrobacter phenanthrenivorans</name>
    <name type="common">Arthrobacter phenanthrenivorans</name>
    <dbReference type="NCBI Taxonomy" id="361575"/>
    <lineage>
        <taxon>Bacteria</taxon>
        <taxon>Bacillati</taxon>
        <taxon>Actinomycetota</taxon>
        <taxon>Actinomycetes</taxon>
        <taxon>Micrococcales</taxon>
        <taxon>Micrococcaceae</taxon>
        <taxon>Pseudarthrobacter</taxon>
    </lineage>
</organism>
<reference evidence="2 3" key="1">
    <citation type="submission" date="2018-10" db="EMBL/GenBank/DDBJ databases">
        <title>Genome-guide identification and characterization of bacteria that degrade polycyclic aromatic hydrocarbons and resist hexavalent chromium simultaneously.</title>
        <authorList>
            <person name="Feng H."/>
        </authorList>
    </citation>
    <scope>NUCLEOTIDE SEQUENCE [LARGE SCALE GENOMIC DNA]</scope>
    <source>
        <strain evidence="2 3">J015</strain>
    </source>
</reference>
<dbReference type="AlphaFoldDB" id="A0A3B0FXI4"/>
<dbReference type="RefSeq" id="WP_120692223.1">
    <property type="nucleotide sequence ID" value="NZ_RBNH01000006.1"/>
</dbReference>
<dbReference type="EMBL" id="RBNH01000006">
    <property type="protein sequence ID" value="RKO24499.1"/>
    <property type="molecule type" value="Genomic_DNA"/>
</dbReference>
<reference evidence="3" key="2">
    <citation type="submission" date="2018-10" db="EMBL/GenBank/DDBJ databases">
        <authorList>
            <person name="Wang Y."/>
            <person name="Wang J."/>
            <person name="Yang X."/>
            <person name="Wang Z."/>
            <person name="Huang Y."/>
        </authorList>
    </citation>
    <scope>NUCLEOTIDE SEQUENCE [LARGE SCALE GENOMIC DNA]</scope>
    <source>
        <strain evidence="3">J015</strain>
    </source>
</reference>
<name>A0A3B0FXI4_PSEPS</name>
<protein>
    <submittedName>
        <fullName evidence="2">Uncharacterized protein</fullName>
    </submittedName>
</protein>
<evidence type="ECO:0000256" key="1">
    <source>
        <dbReference type="SAM" id="MobiDB-lite"/>
    </source>
</evidence>
<sequence length="120" mass="12581">MAKPPTRHQLDMALAAISQVSGFLTDGGLDSDGSRAASLAAASESLELVRKHWTTDTRKKPARPAESNTASFVDEVSAGHAMFVSEGQDKPAARNAPDPDGRLTLSPAEAAARNAPQSRN</sequence>
<feature type="region of interest" description="Disordered" evidence="1">
    <location>
        <begin position="53"/>
        <end position="120"/>
    </location>
</feature>